<organism evidence="2 3">
    <name type="scientific">Shewanella aestuarii</name>
    <dbReference type="NCBI Taxonomy" id="1028752"/>
    <lineage>
        <taxon>Bacteria</taxon>
        <taxon>Pseudomonadati</taxon>
        <taxon>Pseudomonadota</taxon>
        <taxon>Gammaproteobacteria</taxon>
        <taxon>Alteromonadales</taxon>
        <taxon>Shewanellaceae</taxon>
        <taxon>Shewanella</taxon>
    </lineage>
</organism>
<feature type="region of interest" description="Disordered" evidence="1">
    <location>
        <begin position="403"/>
        <end position="423"/>
    </location>
</feature>
<gene>
    <name evidence="2" type="ORF">HBH39_19085</name>
</gene>
<proteinExistence type="predicted"/>
<dbReference type="KEGG" id="saes:HBH39_19085"/>
<accession>A0A6G9QS23</accession>
<feature type="compositionally biased region" description="Basic and acidic residues" evidence="1">
    <location>
        <begin position="411"/>
        <end position="423"/>
    </location>
</feature>
<dbReference type="RefSeq" id="WP_167680409.1">
    <property type="nucleotide sequence ID" value="NZ_CP050315.1"/>
</dbReference>
<sequence length="423" mass="48840">MLKHPNFDIKAINKAEYNIAIQTYSLVNNAIQVLKERIKSLNQDVICLFNDKANQIDDGDIGRVDYLINTAEIDGNVQDLMSVEDVSYCGGEFTQNELSMLFGIWTAVKMFDGDIKLASIDAHFENNDLKSYKLYYYSDDSNWTSFEVVSTENSIELALTIARKALSGGQINTLLDGFSDELHKAISFDELPSFEHLSKLLMDNRGRKLIEYDVRHEMQYKNMTDPDFENHLYESIRQIDGSYASQTASLMANIKKFNEYEPNTGQYIDKRPQHKLFFARRIFFDARYPDIECFCRNLCLEKPVKITEIFDIIKSVITKLNLNQNSPTDYSALSQQASSLARQYFSDKDVIEHYDDYSAFFEHPVFLSNKELQDKFELQKEQVCSIRLANTIDKVIEKNSSAIESQQNDARQNDHNDLCRNSL</sequence>
<dbReference type="AlphaFoldDB" id="A0A6G9QS23"/>
<evidence type="ECO:0000313" key="3">
    <source>
        <dbReference type="Proteomes" id="UP000502608"/>
    </source>
</evidence>
<evidence type="ECO:0000256" key="1">
    <source>
        <dbReference type="SAM" id="MobiDB-lite"/>
    </source>
</evidence>
<evidence type="ECO:0000313" key="2">
    <source>
        <dbReference type="EMBL" id="QIR16581.1"/>
    </source>
</evidence>
<keyword evidence="2" id="KW-0614">Plasmid</keyword>
<name>A0A6G9QS23_9GAMM</name>
<keyword evidence="3" id="KW-1185">Reference proteome</keyword>
<reference evidence="2 3" key="1">
    <citation type="submission" date="2020-03" db="EMBL/GenBank/DDBJ databases">
        <title>Complete genome sequence of Shewanella sp.</title>
        <authorList>
            <person name="Kim Y.-S."/>
            <person name="Kim S.-J."/>
            <person name="Jung H.-K."/>
            <person name="Kim K.-H."/>
        </authorList>
    </citation>
    <scope>NUCLEOTIDE SEQUENCE [LARGE SCALE GENOMIC DNA]</scope>
    <source>
        <strain evidence="2 3">PN3F2</strain>
        <plasmid evidence="2 3">pPN3F2_2</plasmid>
    </source>
</reference>
<dbReference type="Proteomes" id="UP000502608">
    <property type="component" value="Plasmid pPN3F2_2"/>
</dbReference>
<protein>
    <submittedName>
        <fullName evidence="2">Uncharacterized protein</fullName>
    </submittedName>
</protein>
<geneLocation type="plasmid" evidence="2 3">
    <name>pPN3F2_2</name>
</geneLocation>
<dbReference type="EMBL" id="CP050315">
    <property type="protein sequence ID" value="QIR16581.1"/>
    <property type="molecule type" value="Genomic_DNA"/>
</dbReference>